<comment type="caution">
    <text evidence="2">The sequence shown here is derived from an EMBL/GenBank/DDBJ whole genome shotgun (WGS) entry which is preliminary data.</text>
</comment>
<dbReference type="AlphaFoldDB" id="A0A175JCV9"/>
<dbReference type="VEuPathDB" id="AmoebaDB:KM1_002180"/>
<evidence type="ECO:0000256" key="1">
    <source>
        <dbReference type="SAM" id="Phobius"/>
    </source>
</evidence>
<sequence>MSSIKLFFHRLLKLYYLIMFLGWSYALYKCIVTIKINGFDSFSLFLNTFELYLFLLSFSLVGLVILFFRGQIERIIGVIHFTTLLLITFSICQYPETIKNVFLLELSLPIVMIPLYFNDCFKLLSPSSILNIFIITFPVAILGEFVYLSTSFLIVDFPFAFYLIINILLLLLGQPIILMVVIAPVIKTKTNFDESADIHDVTKDD</sequence>
<dbReference type="VEuPathDB" id="AmoebaDB:EHI7A_018720"/>
<reference evidence="2 3" key="1">
    <citation type="submission" date="2016-05" db="EMBL/GenBank/DDBJ databases">
        <title>First whole genome sequencing of Entamoeba histolytica HM1:IMSS-clone-6.</title>
        <authorList>
            <person name="Mukherjee Avik.K."/>
            <person name="Izumyama S."/>
            <person name="Nakada-Tsukui K."/>
            <person name="Nozaki T."/>
        </authorList>
    </citation>
    <scope>NUCLEOTIDE SEQUENCE [LARGE SCALE GENOMIC DNA]</scope>
    <source>
        <strain evidence="2 3">HM1:IMSS clone 6</strain>
    </source>
</reference>
<evidence type="ECO:0000313" key="3">
    <source>
        <dbReference type="Proteomes" id="UP000078387"/>
    </source>
</evidence>
<feature type="transmembrane region" description="Helical" evidence="1">
    <location>
        <begin position="129"/>
        <end position="148"/>
    </location>
</feature>
<dbReference type="VEuPathDB" id="AmoebaDB:EHI_152560"/>
<keyword evidence="1" id="KW-0812">Transmembrane</keyword>
<proteinExistence type="predicted"/>
<organism evidence="2 3">
    <name type="scientific">Entamoeba histolytica</name>
    <dbReference type="NCBI Taxonomy" id="5759"/>
    <lineage>
        <taxon>Eukaryota</taxon>
        <taxon>Amoebozoa</taxon>
        <taxon>Evosea</taxon>
        <taxon>Archamoebae</taxon>
        <taxon>Mastigamoebida</taxon>
        <taxon>Entamoebidae</taxon>
        <taxon>Entamoeba</taxon>
    </lineage>
</organism>
<dbReference type="EMBL" id="BDEQ01000001">
    <property type="protein sequence ID" value="GAT91509.1"/>
    <property type="molecule type" value="Genomic_DNA"/>
</dbReference>
<feature type="transmembrane region" description="Helical" evidence="1">
    <location>
        <begin position="160"/>
        <end position="186"/>
    </location>
</feature>
<protein>
    <submittedName>
        <fullName evidence="2">Uncharacterized protein</fullName>
    </submittedName>
</protein>
<feature type="transmembrane region" description="Helical" evidence="1">
    <location>
        <begin position="51"/>
        <end position="68"/>
    </location>
</feature>
<keyword evidence="1" id="KW-1133">Transmembrane helix</keyword>
<feature type="transmembrane region" description="Helical" evidence="1">
    <location>
        <begin position="12"/>
        <end position="31"/>
    </location>
</feature>
<gene>
    <name evidence="2" type="ORF">CL6EHI_152560</name>
</gene>
<evidence type="ECO:0000313" key="2">
    <source>
        <dbReference type="EMBL" id="GAT91509.1"/>
    </source>
</evidence>
<feature type="transmembrane region" description="Helical" evidence="1">
    <location>
        <begin position="100"/>
        <end position="117"/>
    </location>
</feature>
<dbReference type="Proteomes" id="UP000078387">
    <property type="component" value="Unassembled WGS sequence"/>
</dbReference>
<keyword evidence="1" id="KW-0472">Membrane</keyword>
<name>A0A175JCV9_ENTHI</name>
<feature type="transmembrane region" description="Helical" evidence="1">
    <location>
        <begin position="75"/>
        <end position="94"/>
    </location>
</feature>
<dbReference type="VEuPathDB" id="AmoebaDB:EHI5A_000720"/>
<accession>A0A175JCV9</accession>